<comment type="caution">
    <text evidence="2">The sequence shown here is derived from an EMBL/GenBank/DDBJ whole genome shotgun (WGS) entry which is preliminary data.</text>
</comment>
<name>A0A328HN69_ARTGO</name>
<feature type="transmembrane region" description="Helical" evidence="1">
    <location>
        <begin position="144"/>
        <end position="168"/>
    </location>
</feature>
<sequence>MSEILPWITLVVCAGAALARLPSAVRGVNPTLFFIFLLATAAGILSIEQFYVAIDGALGGINIAHVVLRLIVFATIYLIAVRVTKGFGAPDAHRMIAGRPGLAMLGIFSAALVTVFLLMEPAASSVRFRDAGAASARNEALLPYYWAAARGYLAYVSLALLPALLRSVKESLPPLVRTGAALMAAGAVATVAGLCLEFAPPQILVVAPAVNNGAVVFYIAGLVLVWLARVKAASRGGHGTSSTER</sequence>
<feature type="transmembrane region" description="Helical" evidence="1">
    <location>
        <begin position="6"/>
        <end position="25"/>
    </location>
</feature>
<feature type="transmembrane region" description="Helical" evidence="1">
    <location>
        <begin position="60"/>
        <end position="80"/>
    </location>
</feature>
<feature type="transmembrane region" description="Helical" evidence="1">
    <location>
        <begin position="205"/>
        <end position="228"/>
    </location>
</feature>
<dbReference type="OrthoDB" id="4937800at2"/>
<accession>A0A328HN69</accession>
<feature type="transmembrane region" description="Helical" evidence="1">
    <location>
        <begin position="32"/>
        <end position="54"/>
    </location>
</feature>
<evidence type="ECO:0000313" key="2">
    <source>
        <dbReference type="EMBL" id="RAM38493.1"/>
    </source>
</evidence>
<feature type="transmembrane region" description="Helical" evidence="1">
    <location>
        <begin position="101"/>
        <end position="119"/>
    </location>
</feature>
<dbReference type="AlphaFoldDB" id="A0A328HN69"/>
<proteinExistence type="predicted"/>
<dbReference type="RefSeq" id="WP_111902958.1">
    <property type="nucleotide sequence ID" value="NZ_QLNP01000062.1"/>
</dbReference>
<protein>
    <submittedName>
        <fullName evidence="2">Uncharacterized protein</fullName>
    </submittedName>
</protein>
<dbReference type="EMBL" id="QLNP01000062">
    <property type="protein sequence ID" value="RAM38493.1"/>
    <property type="molecule type" value="Genomic_DNA"/>
</dbReference>
<keyword evidence="1" id="KW-0812">Transmembrane</keyword>
<dbReference type="Proteomes" id="UP000249166">
    <property type="component" value="Unassembled WGS sequence"/>
</dbReference>
<feature type="transmembrane region" description="Helical" evidence="1">
    <location>
        <begin position="180"/>
        <end position="199"/>
    </location>
</feature>
<gene>
    <name evidence="2" type="ORF">DBZ45_05775</name>
</gene>
<reference evidence="2 3" key="1">
    <citation type="submission" date="2018-04" db="EMBL/GenBank/DDBJ databases">
        <title>Bacteria isolated from cave deposits of Manipur.</title>
        <authorList>
            <person name="Sahoo D."/>
            <person name="Sarangthem I."/>
            <person name="Nandeibam J."/>
        </authorList>
    </citation>
    <scope>NUCLEOTIDE SEQUENCE [LARGE SCALE GENOMIC DNA]</scope>
    <source>
        <strain evidence="3">mrc11</strain>
    </source>
</reference>
<evidence type="ECO:0000313" key="3">
    <source>
        <dbReference type="Proteomes" id="UP000249166"/>
    </source>
</evidence>
<keyword evidence="1" id="KW-0472">Membrane</keyword>
<organism evidence="2 3">
    <name type="scientific">Arthrobacter globiformis</name>
    <dbReference type="NCBI Taxonomy" id="1665"/>
    <lineage>
        <taxon>Bacteria</taxon>
        <taxon>Bacillati</taxon>
        <taxon>Actinomycetota</taxon>
        <taxon>Actinomycetes</taxon>
        <taxon>Micrococcales</taxon>
        <taxon>Micrococcaceae</taxon>
        <taxon>Arthrobacter</taxon>
    </lineage>
</organism>
<evidence type="ECO:0000256" key="1">
    <source>
        <dbReference type="SAM" id="Phobius"/>
    </source>
</evidence>
<keyword evidence="1" id="KW-1133">Transmembrane helix</keyword>